<evidence type="ECO:0000259" key="7">
    <source>
        <dbReference type="PROSITE" id="PS51471"/>
    </source>
</evidence>
<protein>
    <submittedName>
        <fullName evidence="8">2-oxoglutarate and iron-dependent oxygenase domain-containing protein 3-like</fullName>
    </submittedName>
</protein>
<organism evidence="8 9">
    <name type="scientific">Vespula maculifrons</name>
    <name type="common">Eastern yellow jacket</name>
    <name type="synonym">Wasp</name>
    <dbReference type="NCBI Taxonomy" id="7453"/>
    <lineage>
        <taxon>Eukaryota</taxon>
        <taxon>Metazoa</taxon>
        <taxon>Ecdysozoa</taxon>
        <taxon>Arthropoda</taxon>
        <taxon>Hexapoda</taxon>
        <taxon>Insecta</taxon>
        <taxon>Pterygota</taxon>
        <taxon>Neoptera</taxon>
        <taxon>Endopterygota</taxon>
        <taxon>Hymenoptera</taxon>
        <taxon>Apocrita</taxon>
        <taxon>Aculeata</taxon>
        <taxon>Vespoidea</taxon>
        <taxon>Vespidae</taxon>
        <taxon>Vespinae</taxon>
        <taxon>Vespula</taxon>
    </lineage>
</organism>
<evidence type="ECO:0000256" key="2">
    <source>
        <dbReference type="ARBA" id="ARBA00022723"/>
    </source>
</evidence>
<feature type="compositionally biased region" description="Basic and acidic residues" evidence="6">
    <location>
        <begin position="25"/>
        <end position="34"/>
    </location>
</feature>
<dbReference type="InterPro" id="IPR039210">
    <property type="entry name" value="OGFOD3"/>
</dbReference>
<gene>
    <name evidence="8" type="ORF">V1477_011513</name>
</gene>
<dbReference type="EMBL" id="JAYRBN010000063">
    <property type="protein sequence ID" value="KAL2738154.1"/>
    <property type="molecule type" value="Genomic_DNA"/>
</dbReference>
<keyword evidence="2" id="KW-0479">Metal-binding</keyword>
<evidence type="ECO:0000256" key="1">
    <source>
        <dbReference type="ARBA" id="ARBA00001961"/>
    </source>
</evidence>
<feature type="region of interest" description="Disordered" evidence="6">
    <location>
        <begin position="1"/>
        <end position="34"/>
    </location>
</feature>
<dbReference type="InterPro" id="IPR006620">
    <property type="entry name" value="Pro_4_hyd_alph"/>
</dbReference>
<evidence type="ECO:0000256" key="6">
    <source>
        <dbReference type="SAM" id="MobiDB-lite"/>
    </source>
</evidence>
<dbReference type="AlphaFoldDB" id="A0ABD2BZI1"/>
<keyword evidence="9" id="KW-1185">Reference proteome</keyword>
<keyword evidence="4" id="KW-0560">Oxidoreductase</keyword>
<dbReference type="InterPro" id="IPR044862">
    <property type="entry name" value="Pro_4_hyd_alph_FE2OG_OXY"/>
</dbReference>
<dbReference type="Proteomes" id="UP001607303">
    <property type="component" value="Unassembled WGS sequence"/>
</dbReference>
<proteinExistence type="predicted"/>
<reference evidence="8 9" key="1">
    <citation type="journal article" date="2024" name="Ann. Entomol. Soc. Am.">
        <title>Genomic analyses of the southern and eastern yellowjacket wasps (Hymenoptera: Vespidae) reveal evolutionary signatures of social life.</title>
        <authorList>
            <person name="Catto M.A."/>
            <person name="Caine P.B."/>
            <person name="Orr S.E."/>
            <person name="Hunt B.G."/>
            <person name="Goodisman M.A.D."/>
        </authorList>
    </citation>
    <scope>NUCLEOTIDE SEQUENCE [LARGE SCALE GENOMIC DNA]</scope>
    <source>
        <strain evidence="8">232</strain>
        <tissue evidence="8">Head and thorax</tissue>
    </source>
</reference>
<sequence>MSQEAKKSKKKDAKKEKTTQVQNNEVKEVVDANKNDKPKLGPSISFPYQRVWSRCVLIVGVLFIVWYNSKHGKEIQLAKQKDILVSRTQNVECSEEYKNELRKFPGCLPEKCGRVVTDKLVTSTESDILLKLAINGMSLGSSDGGVTILDLHSGALSKGSKFINIYELEGKDKIFHAADFVIYKVVKTKIQHAIAHNFGVDVDKIYLTKPTFFSQMNNVPAKTIHDEYWHPHIDKETYEYFHYTSLLYLNDFDRDFEGGKFMFINKNNVNSTVEPRKGRVLMFTSGNENLHAVEKIRSGTRYALTISFTCNMNKAISDPSYRNILK</sequence>
<dbReference type="GO" id="GO:0051213">
    <property type="term" value="F:dioxygenase activity"/>
    <property type="evidence" value="ECO:0007669"/>
    <property type="project" value="UniProtKB-KW"/>
</dbReference>
<dbReference type="GO" id="GO:0046872">
    <property type="term" value="F:metal ion binding"/>
    <property type="evidence" value="ECO:0007669"/>
    <property type="project" value="UniProtKB-KW"/>
</dbReference>
<dbReference type="Gene3D" id="2.60.120.620">
    <property type="entry name" value="q2cbj1_9rhob like domain"/>
    <property type="match status" value="1"/>
</dbReference>
<evidence type="ECO:0000256" key="4">
    <source>
        <dbReference type="ARBA" id="ARBA00023002"/>
    </source>
</evidence>
<name>A0ABD2BZI1_VESMC</name>
<evidence type="ECO:0000256" key="3">
    <source>
        <dbReference type="ARBA" id="ARBA00022964"/>
    </source>
</evidence>
<comment type="cofactor">
    <cofactor evidence="1">
        <name>L-ascorbate</name>
        <dbReference type="ChEBI" id="CHEBI:38290"/>
    </cofactor>
</comment>
<dbReference type="PROSITE" id="PS51471">
    <property type="entry name" value="FE2OG_OXY"/>
    <property type="match status" value="1"/>
</dbReference>
<evidence type="ECO:0000256" key="5">
    <source>
        <dbReference type="ARBA" id="ARBA00023004"/>
    </source>
</evidence>
<comment type="caution">
    <text evidence="8">The sequence shown here is derived from an EMBL/GenBank/DDBJ whole genome shotgun (WGS) entry which is preliminary data.</text>
</comment>
<evidence type="ECO:0000313" key="8">
    <source>
        <dbReference type="EMBL" id="KAL2738154.1"/>
    </source>
</evidence>
<dbReference type="SMART" id="SM00702">
    <property type="entry name" value="P4Hc"/>
    <property type="match status" value="1"/>
</dbReference>
<dbReference type="Pfam" id="PF13640">
    <property type="entry name" value="2OG-FeII_Oxy_3"/>
    <property type="match status" value="1"/>
</dbReference>
<accession>A0ABD2BZI1</accession>
<dbReference type="PANTHER" id="PTHR14650">
    <property type="entry name" value="PROLYL HYDROXYLASE-RELATED"/>
    <property type="match status" value="1"/>
</dbReference>
<keyword evidence="3" id="KW-0223">Dioxygenase</keyword>
<evidence type="ECO:0000313" key="9">
    <source>
        <dbReference type="Proteomes" id="UP001607303"/>
    </source>
</evidence>
<dbReference type="InterPro" id="IPR005123">
    <property type="entry name" value="Oxoglu/Fe-dep_dioxygenase_dom"/>
</dbReference>
<dbReference type="PANTHER" id="PTHR14650:SF1">
    <property type="entry name" value="2-OXOGLUTARATE AND IRON-DEPENDENT OXYGENASE DOMAIN-CONTAINING PROTEIN 3"/>
    <property type="match status" value="1"/>
</dbReference>
<keyword evidence="5" id="KW-0408">Iron</keyword>
<feature type="domain" description="Fe2OG dioxygenase" evidence="7">
    <location>
        <begin position="209"/>
        <end position="310"/>
    </location>
</feature>